<organism evidence="8 9">
    <name type="scientific">Lentzea alba</name>
    <dbReference type="NCBI Taxonomy" id="2714351"/>
    <lineage>
        <taxon>Bacteria</taxon>
        <taxon>Bacillati</taxon>
        <taxon>Actinomycetota</taxon>
        <taxon>Actinomycetes</taxon>
        <taxon>Pseudonocardiales</taxon>
        <taxon>Pseudonocardiaceae</taxon>
        <taxon>Lentzea</taxon>
    </lineage>
</organism>
<evidence type="ECO:0000256" key="1">
    <source>
        <dbReference type="ARBA" id="ARBA00008425"/>
    </source>
</evidence>
<dbReference type="PIRSF" id="PIRSF019543">
    <property type="entry name" value="Clavaminate_syn"/>
    <property type="match status" value="1"/>
</dbReference>
<dbReference type="GO" id="GO:0005506">
    <property type="term" value="F:iron ion binding"/>
    <property type="evidence" value="ECO:0007669"/>
    <property type="project" value="InterPro"/>
</dbReference>
<dbReference type="Pfam" id="PF02668">
    <property type="entry name" value="TauD"/>
    <property type="match status" value="1"/>
</dbReference>
<evidence type="ECO:0000256" key="6">
    <source>
        <dbReference type="PIRSR" id="PIRSR019543-2"/>
    </source>
</evidence>
<comment type="similarity">
    <text evidence="1">Belongs to the clavaminate synthase family.</text>
</comment>
<sequence length="335" mass="36293">MTTRLGNNDPALDEGPDPAAVFVLDESDGLLLGDLVTELTADPDARIDADGWADTARTLSNQLPVRLRQAVRRFRRDPGVDGVLLIRGLPVAAETLPETPRDSGSVERRATTSAAALMLVSAQFGEMGAFRQEKSGALVQNIVPIAGNESFQGNEGSANLKMHIEDGFHQHRPDYVGLLCLRNDHDNVAGLRTASIRRALPLLPEKTLAILREPRFVTHAPASFGAGLPPASPRPLLEGDPADPDIQVDFACTEPQGAEAEAAMAELSRALDEVALTFVLEPGDLAVLDNRLALHGRTSFRPRYDGADRWLQRSFMHLDARRTRPVREADGNVLA</sequence>
<evidence type="ECO:0000259" key="7">
    <source>
        <dbReference type="Pfam" id="PF02668"/>
    </source>
</evidence>
<keyword evidence="2 6" id="KW-0479">Metal-binding</keyword>
<evidence type="ECO:0000313" key="9">
    <source>
        <dbReference type="Proteomes" id="UP000481360"/>
    </source>
</evidence>
<protein>
    <submittedName>
        <fullName evidence="8">L-asparagine oxygenase</fullName>
    </submittedName>
</protein>
<dbReference type="RefSeq" id="WP_166051525.1">
    <property type="nucleotide sequence ID" value="NZ_JAAMPJ010000009.1"/>
</dbReference>
<keyword evidence="9" id="KW-1185">Reference proteome</keyword>
<feature type="binding site" evidence="5">
    <location>
        <position position="309"/>
    </location>
    <ligand>
        <name>2-oxoglutarate</name>
        <dbReference type="ChEBI" id="CHEBI:16810"/>
    </ligand>
</feature>
<evidence type="ECO:0000256" key="4">
    <source>
        <dbReference type="ARBA" id="ARBA00023004"/>
    </source>
</evidence>
<feature type="binding site" evidence="6">
    <location>
        <position position="163"/>
    </location>
    <ligand>
        <name>Fe cation</name>
        <dbReference type="ChEBI" id="CHEBI:24875"/>
    </ligand>
</feature>
<dbReference type="GO" id="GO:0016491">
    <property type="term" value="F:oxidoreductase activity"/>
    <property type="evidence" value="ECO:0007669"/>
    <property type="project" value="UniProtKB-KW"/>
</dbReference>
<comment type="caution">
    <text evidence="8">The sequence shown here is derived from an EMBL/GenBank/DDBJ whole genome shotgun (WGS) entry which is preliminary data.</text>
</comment>
<evidence type="ECO:0000256" key="2">
    <source>
        <dbReference type="ARBA" id="ARBA00022723"/>
    </source>
</evidence>
<keyword evidence="3" id="KW-0560">Oxidoreductase</keyword>
<dbReference type="Proteomes" id="UP000481360">
    <property type="component" value="Unassembled WGS sequence"/>
</dbReference>
<dbReference type="InterPro" id="IPR003819">
    <property type="entry name" value="TauD/TfdA-like"/>
</dbReference>
<dbReference type="EMBL" id="JAAMPJ010000009">
    <property type="protein sequence ID" value="NGY63292.1"/>
    <property type="molecule type" value="Genomic_DNA"/>
</dbReference>
<evidence type="ECO:0000313" key="8">
    <source>
        <dbReference type="EMBL" id="NGY63292.1"/>
    </source>
</evidence>
<dbReference type="Gene3D" id="3.60.130.10">
    <property type="entry name" value="Clavaminate synthase-like"/>
    <property type="match status" value="1"/>
</dbReference>
<feature type="binding site" evidence="6">
    <location>
        <position position="165"/>
    </location>
    <ligand>
        <name>Fe cation</name>
        <dbReference type="ChEBI" id="CHEBI:24875"/>
    </ligand>
</feature>
<name>A0A7C9VUJ6_9PSEU</name>
<proteinExistence type="inferred from homology"/>
<feature type="binding site" evidence="5">
    <location>
        <position position="207"/>
    </location>
    <ligand>
        <name>2-oxoglutarate</name>
        <dbReference type="ChEBI" id="CHEBI:16810"/>
    </ligand>
</feature>
<reference evidence="8 9" key="1">
    <citation type="submission" date="2020-03" db="EMBL/GenBank/DDBJ databases">
        <title>Isolation and identification of active actinomycetes.</title>
        <authorList>
            <person name="Sun X."/>
        </authorList>
    </citation>
    <scope>NUCLEOTIDE SEQUENCE [LARGE SCALE GENOMIC DNA]</scope>
    <source>
        <strain evidence="8 9">NEAU-D13</strain>
    </source>
</reference>
<dbReference type="SUPFAM" id="SSF51197">
    <property type="entry name" value="Clavaminate synthase-like"/>
    <property type="match status" value="1"/>
</dbReference>
<feature type="binding site" evidence="6">
    <location>
        <position position="295"/>
    </location>
    <ligand>
        <name>Fe cation</name>
        <dbReference type="ChEBI" id="CHEBI:24875"/>
    </ligand>
</feature>
<evidence type="ECO:0000256" key="5">
    <source>
        <dbReference type="PIRSR" id="PIRSR019543-1"/>
    </source>
</evidence>
<evidence type="ECO:0000256" key="3">
    <source>
        <dbReference type="ARBA" id="ARBA00023002"/>
    </source>
</evidence>
<feature type="domain" description="TauD/TfdA-like" evidence="7">
    <location>
        <begin position="81"/>
        <end position="314"/>
    </location>
</feature>
<feature type="binding site" evidence="5">
    <location>
        <position position="313"/>
    </location>
    <ligand>
        <name>2-oxoglutarate</name>
        <dbReference type="ChEBI" id="CHEBI:16810"/>
    </ligand>
</feature>
<dbReference type="InterPro" id="IPR014503">
    <property type="entry name" value="Clavaminate_syn-like"/>
</dbReference>
<gene>
    <name evidence="8" type="ORF">G7043_30660</name>
</gene>
<keyword evidence="4 6" id="KW-0408">Iron</keyword>
<dbReference type="AlphaFoldDB" id="A0A7C9VUJ6"/>
<dbReference type="InterPro" id="IPR042098">
    <property type="entry name" value="TauD-like_sf"/>
</dbReference>
<accession>A0A7C9VUJ6</accession>